<dbReference type="InterPro" id="IPR012677">
    <property type="entry name" value="Nucleotide-bd_a/b_plait_sf"/>
</dbReference>
<dbReference type="AlphaFoldDB" id="A0A1Q3EHD2"/>
<dbReference type="Proteomes" id="UP000188533">
    <property type="component" value="Unassembled WGS sequence"/>
</dbReference>
<proteinExistence type="predicted"/>
<name>A0A1Q3EHD2_LENED</name>
<organism evidence="3 4">
    <name type="scientific">Lentinula edodes</name>
    <name type="common">Shiitake mushroom</name>
    <name type="synonym">Lentinus edodes</name>
    <dbReference type="NCBI Taxonomy" id="5353"/>
    <lineage>
        <taxon>Eukaryota</taxon>
        <taxon>Fungi</taxon>
        <taxon>Dikarya</taxon>
        <taxon>Basidiomycota</taxon>
        <taxon>Agaricomycotina</taxon>
        <taxon>Agaricomycetes</taxon>
        <taxon>Agaricomycetidae</taxon>
        <taxon>Agaricales</taxon>
        <taxon>Marasmiineae</taxon>
        <taxon>Omphalotaceae</taxon>
        <taxon>Lentinula</taxon>
    </lineage>
</organism>
<dbReference type="EMBL" id="BDGU01000328">
    <property type="protein sequence ID" value="GAW06595.1"/>
    <property type="molecule type" value="Genomic_DNA"/>
</dbReference>
<feature type="region of interest" description="Disordered" evidence="1">
    <location>
        <begin position="159"/>
        <end position="179"/>
    </location>
</feature>
<accession>A0A1Q3EHD2</accession>
<comment type="caution">
    <text evidence="3">The sequence shown here is derived from an EMBL/GenBank/DDBJ whole genome shotgun (WGS) entry which is preliminary data.</text>
</comment>
<dbReference type="InterPro" id="IPR053800">
    <property type="entry name" value="Thc1_RRM"/>
</dbReference>
<feature type="domain" description="Thc1 RRM" evidence="2">
    <location>
        <begin position="34"/>
        <end position="72"/>
    </location>
</feature>
<evidence type="ECO:0000313" key="3">
    <source>
        <dbReference type="EMBL" id="GAW06595.1"/>
    </source>
</evidence>
<evidence type="ECO:0000259" key="2">
    <source>
        <dbReference type="Pfam" id="PF22877"/>
    </source>
</evidence>
<evidence type="ECO:0000256" key="1">
    <source>
        <dbReference type="SAM" id="MobiDB-lite"/>
    </source>
</evidence>
<dbReference type="Gene3D" id="3.30.70.330">
    <property type="match status" value="1"/>
</dbReference>
<sequence>MASLTGLSASVTRILYLTGFPKELKTKDIQSAFSEWENVNGGFKIKWKDDTSLLIVFQDASTAKRAYLHTLAFPPAILTSAAGVPASIRPYDGEDAQSVIQTVNSRGQHPNPTRHNSRSASISVFPAARSVSGPMPTNGFRHNGTGSIAQHVVIPEYQTNGREPSPTLPNIPSHPTLNSLISSSLGEAVSNPSPPSDPAILATSLSSDFSSLVGGPRIGDPGKRMLGAALGVRHPSLGPRAINGSGSPTPGGVDQAMNALSFSLFDVTPDLLGSPPVLNAGRRLTVLYDRCKSLLWRMIP</sequence>
<evidence type="ECO:0000313" key="4">
    <source>
        <dbReference type="Proteomes" id="UP000188533"/>
    </source>
</evidence>
<dbReference type="STRING" id="5353.A0A1Q3EHD2"/>
<dbReference type="Pfam" id="PF22877">
    <property type="entry name" value="RRM_Thc1"/>
    <property type="match status" value="1"/>
</dbReference>
<keyword evidence="4" id="KW-1185">Reference proteome</keyword>
<reference evidence="3 4" key="2">
    <citation type="submission" date="2017-02" db="EMBL/GenBank/DDBJ databases">
        <title>A genome survey and senescence transcriptome analysis in Lentinula edodes.</title>
        <authorList>
            <person name="Sakamoto Y."/>
            <person name="Nakade K."/>
            <person name="Sato S."/>
            <person name="Yoshida Y."/>
            <person name="Miyazaki K."/>
            <person name="Natsume S."/>
            <person name="Konno N."/>
        </authorList>
    </citation>
    <scope>NUCLEOTIDE SEQUENCE [LARGE SCALE GENOMIC DNA]</scope>
    <source>
        <strain evidence="3 4">NBRC 111202</strain>
    </source>
</reference>
<reference evidence="3 4" key="1">
    <citation type="submission" date="2016-08" db="EMBL/GenBank/DDBJ databases">
        <authorList>
            <consortium name="Lentinula edodes genome sequencing consortium"/>
            <person name="Sakamoto Y."/>
            <person name="Nakade K."/>
            <person name="Sato S."/>
            <person name="Yoshida Y."/>
            <person name="Miyazaki K."/>
            <person name="Natsume S."/>
            <person name="Konno N."/>
        </authorList>
    </citation>
    <scope>NUCLEOTIDE SEQUENCE [LARGE SCALE GENOMIC DNA]</scope>
    <source>
        <strain evidence="3 4">NBRC 111202</strain>
    </source>
</reference>
<protein>
    <recommendedName>
        <fullName evidence="2">Thc1 RRM domain-containing protein</fullName>
    </recommendedName>
</protein>
<gene>
    <name evidence="3" type="ORF">LENED_008532</name>
</gene>